<evidence type="ECO:0000313" key="3">
    <source>
        <dbReference type="Proteomes" id="UP001150924"/>
    </source>
</evidence>
<feature type="region of interest" description="Disordered" evidence="1">
    <location>
        <begin position="216"/>
        <end position="245"/>
    </location>
</feature>
<evidence type="ECO:0000256" key="1">
    <source>
        <dbReference type="SAM" id="MobiDB-lite"/>
    </source>
</evidence>
<comment type="caution">
    <text evidence="2">The sequence shown here is derived from an EMBL/GenBank/DDBJ whole genome shotgun (WGS) entry which is preliminary data.</text>
</comment>
<feature type="compositionally biased region" description="Basic and acidic residues" evidence="1">
    <location>
        <begin position="51"/>
        <end position="64"/>
    </location>
</feature>
<proteinExistence type="predicted"/>
<keyword evidence="3" id="KW-1185">Reference proteome</keyword>
<feature type="region of interest" description="Disordered" evidence="1">
    <location>
        <begin position="23"/>
        <end position="68"/>
    </location>
</feature>
<dbReference type="AntiFam" id="ANF00226">
    <property type="entry name" value="Shadow ORF (opposite pknB)"/>
</dbReference>
<dbReference type="AlphaFoldDB" id="A0A9X3EQN4"/>
<sequence>MRLRARPRLDGRPGERPLAAERLDERDAERELIGGRRGSQSSELLGRHVGRRAEAGRRGAERVRQQRARHVARRRFVGQFHRRRQTEVGDDHATARVDEDVGGLEVAVDDADLVRRRQPETCLLEQVDDLPPGSRTAAQVLVQRLTIDLFHGDVNVRARLAGVVHGHDVGVPDPRQALRLAQQSQPPLLGGPQIGAQDLERDHAMEHRVVGLVHRPHRSGPEDAADGVTARRTTGPASLGGEQRRHALEARVTRVHVALDCFSRDEVQRPRGEVEQHGFVGTGRGGRDHGRSPAICHVAEPPAGDRPVSEFAHF</sequence>
<accession>A0A9X3EQN4</accession>
<organism evidence="2 3">
    <name type="scientific">Nannocystis pusilla</name>
    <dbReference type="NCBI Taxonomy" id="889268"/>
    <lineage>
        <taxon>Bacteria</taxon>
        <taxon>Pseudomonadati</taxon>
        <taxon>Myxococcota</taxon>
        <taxon>Polyangia</taxon>
        <taxon>Nannocystales</taxon>
        <taxon>Nannocystaceae</taxon>
        <taxon>Nannocystis</taxon>
    </lineage>
</organism>
<feature type="compositionally biased region" description="Basic and acidic residues" evidence="1">
    <location>
        <begin position="23"/>
        <end position="34"/>
    </location>
</feature>
<dbReference type="Proteomes" id="UP001150924">
    <property type="component" value="Unassembled WGS sequence"/>
</dbReference>
<reference evidence="2" key="1">
    <citation type="submission" date="2022-11" db="EMBL/GenBank/DDBJ databases">
        <title>Minimal conservation of predation-associated metabolite biosynthetic gene clusters underscores biosynthetic potential of Myxococcota including descriptions for ten novel species: Archangium lansinium sp. nov., Myxococcus landrumus sp. nov., Nannocystis bai.</title>
        <authorList>
            <person name="Ahearne A."/>
            <person name="Stevens C."/>
            <person name="Phillips K."/>
        </authorList>
    </citation>
    <scope>NUCLEOTIDE SEQUENCE</scope>
    <source>
        <strain evidence="2">Na p29</strain>
    </source>
</reference>
<dbReference type="EMBL" id="JAPNKE010000002">
    <property type="protein sequence ID" value="MCY1008492.1"/>
    <property type="molecule type" value="Genomic_DNA"/>
</dbReference>
<evidence type="ECO:0000313" key="2">
    <source>
        <dbReference type="EMBL" id="MCY1008492.1"/>
    </source>
</evidence>
<name>A0A9X3EQN4_9BACT</name>
<gene>
    <name evidence="2" type="ORF">OV079_23620</name>
</gene>
<protein>
    <submittedName>
        <fullName evidence="2">Uncharacterized protein</fullName>
    </submittedName>
</protein>